<evidence type="ECO:0000259" key="5">
    <source>
        <dbReference type="PROSITE" id="PS51352"/>
    </source>
</evidence>
<dbReference type="PRINTS" id="PR00421">
    <property type="entry name" value="THIOREDOXIN"/>
</dbReference>
<feature type="active site" description="Nucleophile" evidence="3">
    <location>
        <position position="35"/>
    </location>
</feature>
<dbReference type="InterPro" id="IPR036249">
    <property type="entry name" value="Thioredoxin-like_sf"/>
</dbReference>
<evidence type="ECO:0000313" key="7">
    <source>
        <dbReference type="Proteomes" id="UP000678393"/>
    </source>
</evidence>
<dbReference type="SUPFAM" id="SSF52833">
    <property type="entry name" value="Thioredoxin-like"/>
    <property type="match status" value="1"/>
</dbReference>
<dbReference type="InterPro" id="IPR017937">
    <property type="entry name" value="Thioredoxin_CS"/>
</dbReference>
<protein>
    <recommendedName>
        <fullName evidence="2">Thioredoxin</fullName>
    </recommendedName>
</protein>
<keyword evidence="7" id="KW-1185">Reference proteome</keyword>
<proteinExistence type="inferred from homology"/>
<dbReference type="FunFam" id="3.40.30.10:FF:000245">
    <property type="entry name" value="Thioredoxin"/>
    <property type="match status" value="1"/>
</dbReference>
<accession>A0A8S3YFE0</accession>
<dbReference type="AlphaFoldDB" id="A0A8S3YFE0"/>
<dbReference type="OrthoDB" id="2121326at2759"/>
<evidence type="ECO:0000256" key="2">
    <source>
        <dbReference type="PIRNR" id="PIRNR000077"/>
    </source>
</evidence>
<feature type="domain" description="Thioredoxin" evidence="5">
    <location>
        <begin position="1"/>
        <end position="105"/>
    </location>
</feature>
<dbReference type="NCBIfam" id="TIGR01068">
    <property type="entry name" value="thioredoxin"/>
    <property type="match status" value="1"/>
</dbReference>
<evidence type="ECO:0000256" key="1">
    <source>
        <dbReference type="ARBA" id="ARBA00023157"/>
    </source>
</evidence>
<dbReference type="PANTHER" id="PTHR46115">
    <property type="entry name" value="THIOREDOXIN-LIKE PROTEIN 1"/>
    <property type="match status" value="1"/>
</dbReference>
<dbReference type="Proteomes" id="UP000678393">
    <property type="component" value="Unassembled WGS sequence"/>
</dbReference>
<evidence type="ECO:0000313" key="6">
    <source>
        <dbReference type="EMBL" id="CAG5115837.1"/>
    </source>
</evidence>
<evidence type="ECO:0000256" key="4">
    <source>
        <dbReference type="PIRSR" id="PIRSR000077-4"/>
    </source>
</evidence>
<comment type="similarity">
    <text evidence="2">Belongs to the thioredoxin family.</text>
</comment>
<feature type="site" description="Contributes to redox potential value" evidence="3">
    <location>
        <position position="33"/>
    </location>
</feature>
<organism evidence="6 7">
    <name type="scientific">Candidula unifasciata</name>
    <dbReference type="NCBI Taxonomy" id="100452"/>
    <lineage>
        <taxon>Eukaryota</taxon>
        <taxon>Metazoa</taxon>
        <taxon>Spiralia</taxon>
        <taxon>Lophotrochozoa</taxon>
        <taxon>Mollusca</taxon>
        <taxon>Gastropoda</taxon>
        <taxon>Heterobranchia</taxon>
        <taxon>Euthyneura</taxon>
        <taxon>Panpulmonata</taxon>
        <taxon>Eupulmonata</taxon>
        <taxon>Stylommatophora</taxon>
        <taxon>Helicina</taxon>
        <taxon>Helicoidea</taxon>
        <taxon>Geomitridae</taxon>
        <taxon>Candidula</taxon>
    </lineage>
</organism>
<dbReference type="Gene3D" id="3.40.30.10">
    <property type="entry name" value="Glutaredoxin"/>
    <property type="match status" value="1"/>
</dbReference>
<keyword evidence="1 4" id="KW-1015">Disulfide bond</keyword>
<dbReference type="PROSITE" id="PS51352">
    <property type="entry name" value="THIOREDOXIN_2"/>
    <property type="match status" value="1"/>
</dbReference>
<name>A0A8S3YFE0_9EUPU</name>
<gene>
    <name evidence="6" type="ORF">CUNI_LOCUS1395</name>
</gene>
<evidence type="ECO:0000256" key="3">
    <source>
        <dbReference type="PIRSR" id="PIRSR000077-1"/>
    </source>
</evidence>
<sequence>MKIKKVATKTEFEQIIASEKYLILVDFFATWCGPCKVIAPQLEKWAEEFDDVIFIKVDVDENDEAAEAYAIQAMPTFLFFKGGVKIDEVVGANQDKIREKILALK</sequence>
<dbReference type="InterPro" id="IPR005746">
    <property type="entry name" value="Thioredoxin"/>
</dbReference>
<dbReference type="CDD" id="cd02947">
    <property type="entry name" value="TRX_family"/>
    <property type="match status" value="1"/>
</dbReference>
<dbReference type="GO" id="GO:0015035">
    <property type="term" value="F:protein-disulfide reductase activity"/>
    <property type="evidence" value="ECO:0007669"/>
    <property type="project" value="InterPro"/>
</dbReference>
<keyword evidence="4" id="KW-0676">Redox-active center</keyword>
<feature type="disulfide bond" description="Redox-active" evidence="4">
    <location>
        <begin position="32"/>
        <end position="35"/>
    </location>
</feature>
<dbReference type="InterPro" id="IPR013766">
    <property type="entry name" value="Thioredoxin_domain"/>
</dbReference>
<feature type="site" description="Deprotonates C-terminal active site Cys" evidence="3">
    <location>
        <position position="26"/>
    </location>
</feature>
<reference evidence="6" key="1">
    <citation type="submission" date="2021-04" db="EMBL/GenBank/DDBJ databases">
        <authorList>
            <consortium name="Molecular Ecology Group"/>
        </authorList>
    </citation>
    <scope>NUCLEOTIDE SEQUENCE</scope>
</reference>
<comment type="caution">
    <text evidence="6">The sequence shown here is derived from an EMBL/GenBank/DDBJ whole genome shotgun (WGS) entry which is preliminary data.</text>
</comment>
<feature type="site" description="Contributes to redox potential value" evidence="3">
    <location>
        <position position="34"/>
    </location>
</feature>
<feature type="active site" description="Nucleophile" evidence="3">
    <location>
        <position position="32"/>
    </location>
</feature>
<dbReference type="EMBL" id="CAJHNH020000170">
    <property type="protein sequence ID" value="CAG5115837.1"/>
    <property type="molecule type" value="Genomic_DNA"/>
</dbReference>
<dbReference type="PROSITE" id="PS00194">
    <property type="entry name" value="THIOREDOXIN_1"/>
    <property type="match status" value="1"/>
</dbReference>
<dbReference type="Pfam" id="PF00085">
    <property type="entry name" value="Thioredoxin"/>
    <property type="match status" value="1"/>
</dbReference>
<dbReference type="PIRSF" id="PIRSF000077">
    <property type="entry name" value="Thioredoxin"/>
    <property type="match status" value="1"/>
</dbReference>